<dbReference type="EMBL" id="FTNE01000062">
    <property type="protein sequence ID" value="SIR57626.1"/>
    <property type="molecule type" value="Genomic_DNA"/>
</dbReference>
<dbReference type="GO" id="GO:0006355">
    <property type="term" value="P:regulation of DNA-templated transcription"/>
    <property type="evidence" value="ECO:0007669"/>
    <property type="project" value="InterPro"/>
</dbReference>
<dbReference type="RefSeq" id="WP_029314328.1">
    <property type="nucleotide sequence ID" value="NZ_FTNE01000062.1"/>
</dbReference>
<name>A0A8G2CQ91_ACIRU</name>
<dbReference type="PRINTS" id="PR00038">
    <property type="entry name" value="HTHLUXR"/>
</dbReference>
<feature type="domain" description="PAS" evidence="2">
    <location>
        <begin position="140"/>
        <end position="191"/>
    </location>
</feature>
<dbReference type="InterPro" id="IPR000792">
    <property type="entry name" value="Tscrpt_reg_LuxR_C"/>
</dbReference>
<reference evidence="3 4" key="1">
    <citation type="submission" date="2017-01" db="EMBL/GenBank/DDBJ databases">
        <authorList>
            <person name="Varghese N."/>
            <person name="Submissions S."/>
        </authorList>
    </citation>
    <scope>NUCLEOTIDE SEQUENCE [LARGE SCALE GENOMIC DNA]</scope>
    <source>
        <strain evidence="3 4">ATCC 35905</strain>
    </source>
</reference>
<dbReference type="InterPro" id="IPR052155">
    <property type="entry name" value="Biofilm_reg_signaling"/>
</dbReference>
<dbReference type="PANTHER" id="PTHR44757:SF2">
    <property type="entry name" value="BIOFILM ARCHITECTURE MAINTENANCE PROTEIN MBAA"/>
    <property type="match status" value="1"/>
</dbReference>
<evidence type="ECO:0000259" key="2">
    <source>
        <dbReference type="PROSITE" id="PS50112"/>
    </source>
</evidence>
<dbReference type="InterPro" id="IPR036388">
    <property type="entry name" value="WH-like_DNA-bd_sf"/>
</dbReference>
<dbReference type="InterPro" id="IPR013767">
    <property type="entry name" value="PAS_fold"/>
</dbReference>
<dbReference type="Gene3D" id="1.10.10.10">
    <property type="entry name" value="Winged helix-like DNA-binding domain superfamily/Winged helix DNA-binding domain"/>
    <property type="match status" value="1"/>
</dbReference>
<dbReference type="GO" id="GO:0003677">
    <property type="term" value="F:DNA binding"/>
    <property type="evidence" value="ECO:0007669"/>
    <property type="project" value="InterPro"/>
</dbReference>
<dbReference type="InterPro" id="IPR035965">
    <property type="entry name" value="PAS-like_dom_sf"/>
</dbReference>
<dbReference type="SUPFAM" id="SSF55785">
    <property type="entry name" value="PYP-like sensor domain (PAS domain)"/>
    <property type="match status" value="3"/>
</dbReference>
<organism evidence="3 4">
    <name type="scientific">Acidiphilium rubrum</name>
    <dbReference type="NCBI Taxonomy" id="526"/>
    <lineage>
        <taxon>Bacteria</taxon>
        <taxon>Pseudomonadati</taxon>
        <taxon>Pseudomonadota</taxon>
        <taxon>Alphaproteobacteria</taxon>
        <taxon>Acetobacterales</taxon>
        <taxon>Acidocellaceae</taxon>
        <taxon>Acidiphilium</taxon>
    </lineage>
</organism>
<feature type="domain" description="PAS" evidence="2">
    <location>
        <begin position="11"/>
        <end position="89"/>
    </location>
</feature>
<feature type="domain" description="HTH luxR-type" evidence="1">
    <location>
        <begin position="419"/>
        <end position="484"/>
    </location>
</feature>
<dbReference type="InterPro" id="IPR000014">
    <property type="entry name" value="PAS"/>
</dbReference>
<dbReference type="Pfam" id="PF08448">
    <property type="entry name" value="PAS_4"/>
    <property type="match status" value="1"/>
</dbReference>
<evidence type="ECO:0000313" key="3">
    <source>
        <dbReference type="EMBL" id="SIR57626.1"/>
    </source>
</evidence>
<dbReference type="Pfam" id="PF13426">
    <property type="entry name" value="PAS_9"/>
    <property type="match status" value="1"/>
</dbReference>
<comment type="caution">
    <text evidence="3">The sequence shown here is derived from an EMBL/GenBank/DDBJ whole genome shotgun (WGS) entry which is preliminary data.</text>
</comment>
<dbReference type="Gene3D" id="3.30.450.20">
    <property type="entry name" value="PAS domain"/>
    <property type="match status" value="3"/>
</dbReference>
<dbReference type="Proteomes" id="UP000186308">
    <property type="component" value="Unassembled WGS sequence"/>
</dbReference>
<dbReference type="InterPro" id="IPR013656">
    <property type="entry name" value="PAS_4"/>
</dbReference>
<dbReference type="InterPro" id="IPR016032">
    <property type="entry name" value="Sig_transdc_resp-reg_C-effctor"/>
</dbReference>
<dbReference type="Pfam" id="PF00196">
    <property type="entry name" value="GerE"/>
    <property type="match status" value="1"/>
</dbReference>
<proteinExistence type="predicted"/>
<dbReference type="SMART" id="SM00091">
    <property type="entry name" value="PAS"/>
    <property type="match status" value="3"/>
</dbReference>
<dbReference type="CDD" id="cd06170">
    <property type="entry name" value="LuxR_C_like"/>
    <property type="match status" value="1"/>
</dbReference>
<dbReference type="NCBIfam" id="TIGR00229">
    <property type="entry name" value="sensory_box"/>
    <property type="match status" value="2"/>
</dbReference>
<evidence type="ECO:0000313" key="4">
    <source>
        <dbReference type="Proteomes" id="UP000186308"/>
    </source>
</evidence>
<dbReference type="SMART" id="SM00421">
    <property type="entry name" value="HTH_LUXR"/>
    <property type="match status" value="1"/>
</dbReference>
<protein>
    <submittedName>
        <fullName evidence="3">Transcriptional regulator, LuxR family</fullName>
    </submittedName>
</protein>
<dbReference type="Pfam" id="PF00989">
    <property type="entry name" value="PAS"/>
    <property type="match status" value="1"/>
</dbReference>
<dbReference type="PANTHER" id="PTHR44757">
    <property type="entry name" value="DIGUANYLATE CYCLASE DGCP"/>
    <property type="match status" value="1"/>
</dbReference>
<dbReference type="CDD" id="cd00130">
    <property type="entry name" value="PAS"/>
    <property type="match status" value="2"/>
</dbReference>
<gene>
    <name evidence="3" type="ORF">SAMN05421828_1624</name>
</gene>
<dbReference type="PROSITE" id="PS50043">
    <property type="entry name" value="HTH_LUXR_2"/>
    <property type="match status" value="1"/>
</dbReference>
<dbReference type="PROSITE" id="PS50112">
    <property type="entry name" value="PAS"/>
    <property type="match status" value="2"/>
</dbReference>
<dbReference type="AlphaFoldDB" id="A0A8G2CQ91"/>
<sequence length="489" mass="54394">MSETVPRQHAESRHLRQIVAGVSNGVILVSIDQRITWANERALTMHGVDSVEALGETVSDYRQRFELRYRNNHRLAEGQYPMERVLSGEAFAEVVVEVAPAGNNETTWVHRIRSLVLVDDEGVPDLLVLILDDETERYNAEERFERTFNANPAPAIILRLDDLRHIKVNRGFLEMTGYAEEDVIGRSVYEVDVLEGAARRELAIERLKEGRTIPQMEGMLQLPGGGEKCVVLAGQPIEMGDVSCMLFTFADLDGRRQAEDALRQSEERFETAFRLAPVPLAIVLRDTWRFLLINEAFTRETRFDAEDAIGRDAAELPLWDSADEAAELHRRLRREHSVLNVDMRLRTKTGTVIDCVVSAAAVDIRDQACILVAAQNVSDRNRTGVEVAQAIEAAMKEADFTKAVVEQLVRQRRATAPVASGGLTDLPPRARDVLGLVCDGLNDAAIGETLGVSRNTVRNHVASLYRKTGVSNRASLVIWARERGITGAG</sequence>
<keyword evidence="4" id="KW-1185">Reference proteome</keyword>
<dbReference type="OrthoDB" id="434992at2"/>
<dbReference type="SUPFAM" id="SSF46894">
    <property type="entry name" value="C-terminal effector domain of the bipartite response regulators"/>
    <property type="match status" value="1"/>
</dbReference>
<accession>A0A8G2CQ91</accession>
<evidence type="ECO:0000259" key="1">
    <source>
        <dbReference type="PROSITE" id="PS50043"/>
    </source>
</evidence>